<keyword evidence="4" id="KW-0560">Oxidoreductase</keyword>
<evidence type="ECO:0000256" key="1">
    <source>
        <dbReference type="ARBA" id="ARBA00001962"/>
    </source>
</evidence>
<dbReference type="GO" id="GO:0051537">
    <property type="term" value="F:2 iron, 2 sulfur cluster binding"/>
    <property type="evidence" value="ECO:0007669"/>
    <property type="project" value="UniProtKB-KW"/>
</dbReference>
<name>A0A381YIN0_9ZZZZ</name>
<gene>
    <name evidence="8" type="ORF">METZ01_LOCUS129654</name>
</gene>
<dbReference type="Pfam" id="PF00355">
    <property type="entry name" value="Rieske"/>
    <property type="match status" value="1"/>
</dbReference>
<feature type="domain" description="Rieske" evidence="7">
    <location>
        <begin position="28"/>
        <end position="140"/>
    </location>
</feature>
<dbReference type="GO" id="GO:0016491">
    <property type="term" value="F:oxidoreductase activity"/>
    <property type="evidence" value="ECO:0007669"/>
    <property type="project" value="UniProtKB-KW"/>
</dbReference>
<evidence type="ECO:0000259" key="7">
    <source>
        <dbReference type="PROSITE" id="PS51296"/>
    </source>
</evidence>
<proteinExistence type="predicted"/>
<keyword evidence="5" id="KW-0408">Iron</keyword>
<keyword evidence="2" id="KW-0001">2Fe-2S</keyword>
<evidence type="ECO:0000256" key="3">
    <source>
        <dbReference type="ARBA" id="ARBA00022723"/>
    </source>
</evidence>
<evidence type="ECO:0000313" key="8">
    <source>
        <dbReference type="EMBL" id="SVA76800.1"/>
    </source>
</evidence>
<dbReference type="AlphaFoldDB" id="A0A381YIN0"/>
<accession>A0A381YIN0</accession>
<dbReference type="InterPro" id="IPR015879">
    <property type="entry name" value="Ring_hydroxy_dOase_asu_C_dom"/>
</dbReference>
<dbReference type="GO" id="GO:0005506">
    <property type="term" value="F:iron ion binding"/>
    <property type="evidence" value="ECO:0007669"/>
    <property type="project" value="InterPro"/>
</dbReference>
<reference evidence="8" key="1">
    <citation type="submission" date="2018-05" db="EMBL/GenBank/DDBJ databases">
        <authorList>
            <person name="Lanie J.A."/>
            <person name="Ng W.-L."/>
            <person name="Kazmierczak K.M."/>
            <person name="Andrzejewski T.M."/>
            <person name="Davidsen T.M."/>
            <person name="Wayne K.J."/>
            <person name="Tettelin H."/>
            <person name="Glass J.I."/>
            <person name="Rusch D."/>
            <person name="Podicherti R."/>
            <person name="Tsui H.-C.T."/>
            <person name="Winkler M.E."/>
        </authorList>
    </citation>
    <scope>NUCLEOTIDE SEQUENCE</scope>
</reference>
<evidence type="ECO:0000256" key="4">
    <source>
        <dbReference type="ARBA" id="ARBA00023002"/>
    </source>
</evidence>
<dbReference type="PROSITE" id="PS51296">
    <property type="entry name" value="RIESKE"/>
    <property type="match status" value="1"/>
</dbReference>
<dbReference type="Pfam" id="PF00848">
    <property type="entry name" value="Ring_hydroxyl_A"/>
    <property type="match status" value="1"/>
</dbReference>
<dbReference type="SUPFAM" id="SSF50022">
    <property type="entry name" value="ISP domain"/>
    <property type="match status" value="1"/>
</dbReference>
<keyword evidence="3" id="KW-0479">Metal-binding</keyword>
<comment type="cofactor">
    <cofactor evidence="1">
        <name>Fe cation</name>
        <dbReference type="ChEBI" id="CHEBI:24875"/>
    </cofactor>
</comment>
<dbReference type="InterPro" id="IPR001663">
    <property type="entry name" value="Rng_hydr_dOase-A"/>
</dbReference>
<dbReference type="PANTHER" id="PTHR43756:SF5">
    <property type="entry name" value="CHOLINE MONOOXYGENASE, CHLOROPLASTIC"/>
    <property type="match status" value="1"/>
</dbReference>
<sequence>MEKTLHKDFYVKNSWFEKECLNIFHKEWFCVGRTKDLAKPGEYRVINLTGESIILLHGKDGVVRAFFNVCKHRGCQLLDDNDKEGASGRLINNIRCPYHSWTYNFDGSLLKAPHLKINIKDQQYHLNEIKIETWGGFIFLKIGKNNIQLKNHLGKTPNQFIRYPIKDLISKVNIKYTIKANWKVIIENYNECYHCAGIHPELCKVVPAFKKNGASDLMWEEGVPQRKGTNTYTFSGTTNRPPFPGLNAVEKERHFGQSIYPNLLISLSMDHIAAFIIFPVDSGKTIIDFQILFHPEAIASNNFDPNDAAEFWDTTNIQDWNICERVQKGMQSISFKQGYYSPMEDENLDIRKYISEKLRVDVD</sequence>
<dbReference type="Gene3D" id="3.90.380.10">
    <property type="entry name" value="Naphthalene 1,2-dioxygenase Alpha Subunit, Chain A, domain 1"/>
    <property type="match status" value="1"/>
</dbReference>
<evidence type="ECO:0000256" key="6">
    <source>
        <dbReference type="ARBA" id="ARBA00023014"/>
    </source>
</evidence>
<protein>
    <recommendedName>
        <fullName evidence="7">Rieske domain-containing protein</fullName>
    </recommendedName>
</protein>
<evidence type="ECO:0000256" key="2">
    <source>
        <dbReference type="ARBA" id="ARBA00022714"/>
    </source>
</evidence>
<dbReference type="SUPFAM" id="SSF55961">
    <property type="entry name" value="Bet v1-like"/>
    <property type="match status" value="1"/>
</dbReference>
<dbReference type="InterPro" id="IPR036922">
    <property type="entry name" value="Rieske_2Fe-2S_sf"/>
</dbReference>
<keyword evidence="6" id="KW-0411">Iron-sulfur</keyword>
<dbReference type="CDD" id="cd03469">
    <property type="entry name" value="Rieske_RO_Alpha_N"/>
    <property type="match status" value="1"/>
</dbReference>
<evidence type="ECO:0000256" key="5">
    <source>
        <dbReference type="ARBA" id="ARBA00023004"/>
    </source>
</evidence>
<dbReference type="PRINTS" id="PR00090">
    <property type="entry name" value="RNGDIOXGNASE"/>
</dbReference>
<dbReference type="Gene3D" id="2.102.10.10">
    <property type="entry name" value="Rieske [2Fe-2S] iron-sulphur domain"/>
    <property type="match status" value="1"/>
</dbReference>
<organism evidence="8">
    <name type="scientific">marine metagenome</name>
    <dbReference type="NCBI Taxonomy" id="408172"/>
    <lineage>
        <taxon>unclassified sequences</taxon>
        <taxon>metagenomes</taxon>
        <taxon>ecological metagenomes</taxon>
    </lineage>
</organism>
<dbReference type="EMBL" id="UINC01018309">
    <property type="protein sequence ID" value="SVA76800.1"/>
    <property type="molecule type" value="Genomic_DNA"/>
</dbReference>
<dbReference type="PANTHER" id="PTHR43756">
    <property type="entry name" value="CHOLINE MONOOXYGENASE, CHLOROPLASTIC"/>
    <property type="match status" value="1"/>
</dbReference>
<dbReference type="InterPro" id="IPR017941">
    <property type="entry name" value="Rieske_2Fe-2S"/>
</dbReference>